<sequence length="151" mass="17353">MKIYGNGNLCFDSNIYTYSNDPRARARFVSAKQQAKKFIVKRRGYKPPDFVRMILDLRNLGWSHEKISYVLDCSANAVSSWAVGSRPFYDHGDAFIQLWQEMTGIERYPREGEFLTYKYDIGQLDFLDQLDSVIGQLDGEVSERDSSDGEG</sequence>
<reference evidence="1 2" key="1">
    <citation type="submission" date="2023-05" db="EMBL/GenBank/DDBJ databases">
        <title>The complete genome of Acinetobacter sp. nov KCTC 92772.</title>
        <authorList>
            <person name="Zhou G."/>
        </authorList>
    </citation>
    <scope>NUCLEOTIDE SEQUENCE [LARGE SCALE GENOMIC DNA]</scope>
    <source>
        <strain evidence="1 2">KCTC 92772</strain>
    </source>
</reference>
<accession>A0ABY8SAR8</accession>
<dbReference type="RefSeq" id="WP_283269284.1">
    <property type="nucleotide sequence ID" value="NZ_CP125669.1"/>
</dbReference>
<organism evidence="1 2">
    <name type="scientific">Acinetobacter corruptisaponis</name>
    <dbReference type="NCBI Taxonomy" id="3045147"/>
    <lineage>
        <taxon>Bacteria</taxon>
        <taxon>Pseudomonadati</taxon>
        <taxon>Pseudomonadota</taxon>
        <taxon>Gammaproteobacteria</taxon>
        <taxon>Moraxellales</taxon>
        <taxon>Moraxellaceae</taxon>
        <taxon>Acinetobacter</taxon>
    </lineage>
</organism>
<name>A0ABY8SAR8_9GAMM</name>
<dbReference type="Proteomes" id="UP001229836">
    <property type="component" value="Chromosome"/>
</dbReference>
<gene>
    <name evidence="1" type="ORF">QLH32_05175</name>
</gene>
<protein>
    <submittedName>
        <fullName evidence="1">Uncharacterized protein</fullName>
    </submittedName>
</protein>
<evidence type="ECO:0000313" key="1">
    <source>
        <dbReference type="EMBL" id="WHP07612.1"/>
    </source>
</evidence>
<evidence type="ECO:0000313" key="2">
    <source>
        <dbReference type="Proteomes" id="UP001229836"/>
    </source>
</evidence>
<dbReference type="EMBL" id="CP125669">
    <property type="protein sequence ID" value="WHP07612.1"/>
    <property type="molecule type" value="Genomic_DNA"/>
</dbReference>
<proteinExistence type="predicted"/>
<keyword evidence="2" id="KW-1185">Reference proteome</keyword>